<dbReference type="InParanoid" id="A0A6L2PTD5"/>
<gene>
    <name evidence="5" type="ORF">Cfor_09859</name>
</gene>
<evidence type="ECO:0000256" key="3">
    <source>
        <dbReference type="SAM" id="MobiDB-lite"/>
    </source>
</evidence>
<evidence type="ECO:0000259" key="4">
    <source>
        <dbReference type="Pfam" id="PF13863"/>
    </source>
</evidence>
<protein>
    <recommendedName>
        <fullName evidence="4">DUF4200 domain-containing protein</fullName>
    </recommendedName>
</protein>
<feature type="coiled-coil region" evidence="2">
    <location>
        <begin position="226"/>
        <end position="260"/>
    </location>
</feature>
<dbReference type="OrthoDB" id="10264063at2759"/>
<feature type="domain" description="DUF4200" evidence="4">
    <location>
        <begin position="159"/>
        <end position="275"/>
    </location>
</feature>
<comment type="caution">
    <text evidence="5">The sequence shown here is derived from an EMBL/GenBank/DDBJ whole genome shotgun (WGS) entry which is preliminary data.</text>
</comment>
<feature type="region of interest" description="Disordered" evidence="3">
    <location>
        <begin position="527"/>
        <end position="554"/>
    </location>
</feature>
<evidence type="ECO:0000313" key="5">
    <source>
        <dbReference type="EMBL" id="GFG33888.1"/>
    </source>
</evidence>
<organism evidence="5 6">
    <name type="scientific">Coptotermes formosanus</name>
    <name type="common">Formosan subterranean termite</name>
    <dbReference type="NCBI Taxonomy" id="36987"/>
    <lineage>
        <taxon>Eukaryota</taxon>
        <taxon>Metazoa</taxon>
        <taxon>Ecdysozoa</taxon>
        <taxon>Arthropoda</taxon>
        <taxon>Hexapoda</taxon>
        <taxon>Insecta</taxon>
        <taxon>Pterygota</taxon>
        <taxon>Neoptera</taxon>
        <taxon>Polyneoptera</taxon>
        <taxon>Dictyoptera</taxon>
        <taxon>Blattodea</taxon>
        <taxon>Blattoidea</taxon>
        <taxon>Termitoidae</taxon>
        <taxon>Rhinotermitidae</taxon>
        <taxon>Coptotermes</taxon>
    </lineage>
</organism>
<keyword evidence="1 2" id="KW-0175">Coiled coil</keyword>
<evidence type="ECO:0000256" key="1">
    <source>
        <dbReference type="ARBA" id="ARBA00023054"/>
    </source>
</evidence>
<dbReference type="InterPro" id="IPR051147">
    <property type="entry name" value="CFAP_domain-containing"/>
</dbReference>
<reference evidence="6" key="1">
    <citation type="submission" date="2020-01" db="EMBL/GenBank/DDBJ databases">
        <title>Draft genome sequence of the Termite Coptotermes fromosanus.</title>
        <authorList>
            <person name="Itakura S."/>
            <person name="Yosikawa Y."/>
            <person name="Umezawa K."/>
        </authorList>
    </citation>
    <scope>NUCLEOTIDE SEQUENCE [LARGE SCALE GENOMIC DNA]</scope>
</reference>
<dbReference type="Proteomes" id="UP000502823">
    <property type="component" value="Unassembled WGS sequence"/>
</dbReference>
<dbReference type="AlphaFoldDB" id="A0A6L2PTD5"/>
<proteinExistence type="predicted"/>
<dbReference type="GO" id="GO:0005856">
    <property type="term" value="C:cytoskeleton"/>
    <property type="evidence" value="ECO:0007669"/>
    <property type="project" value="UniProtKB-ARBA"/>
</dbReference>
<evidence type="ECO:0000256" key="2">
    <source>
        <dbReference type="SAM" id="Coils"/>
    </source>
</evidence>
<name>A0A6L2PTD5_COPFO</name>
<dbReference type="PANTHER" id="PTHR21683:SF3">
    <property type="entry name" value="CILIA AND FLAGELLA ASSOCIATED PROTEIN 100"/>
    <property type="match status" value="1"/>
</dbReference>
<dbReference type="PANTHER" id="PTHR21683">
    <property type="entry name" value="COILED-COIL DOMAIN-CONTAINING PROTEIN 42 LIKE-2-LIKE-RELATED"/>
    <property type="match status" value="1"/>
</dbReference>
<dbReference type="Pfam" id="PF13863">
    <property type="entry name" value="DUF4200"/>
    <property type="match status" value="1"/>
</dbReference>
<accession>A0A6L2PTD5</accession>
<sequence>MASGIEPYAVGAKKKRDADRKLGLTSKVKRPSLQECNFRRLHAGRAVHYFTAGTGVDKGTMRDVNAEPSPFWFPPDRGEVSYRLLTKVWCKLRREEEARYDAITRPNYRSRQRMDILKRLYIPDEEVECKQPGLLDIDPQYFKILEGRPIKEKLNLRRYVEEVRETLKTKLKVGYQLDEAMNIGEKFQEEEKRLNNTEALYEVFADSFSEFLEEDHESTMKLLHDAQIETDKSTNMSNQLKKLEKQLEGVKCEVSILEENWRNCKMLQKFLYMASPMDWRKKHDYIHRTGHNSVLLVSEMSTLFGRYRLLSPEPEVSLDKLLDLFLTDIKTGEEPLLYFAKPCELLQVFQNMELQNLNCLLHSGDLTDPIQTVQQGLTDAQEQFETQRAYTADKINDLETAITWEEDRIRSLKDKARKLLYELFKDQVMGESAVRLHVFVEDVYEACTGRKDSNRGLMEMMRAIETKMESLLLSLDYLPSGIVRVAETRVYEEEARVKKEAELAEVRMKMLEKLTWRLRRALEPPAYSCGKPLKPRSEPPPVRKKKPKSEKPLTDEEKDFLDFFTDYCHHVDNARDYLALKRGHDFVQK</sequence>
<dbReference type="InterPro" id="IPR025252">
    <property type="entry name" value="DUF4200"/>
</dbReference>
<keyword evidence="6" id="KW-1185">Reference proteome</keyword>
<evidence type="ECO:0000313" key="6">
    <source>
        <dbReference type="Proteomes" id="UP000502823"/>
    </source>
</evidence>
<dbReference type="EMBL" id="BLKM01000459">
    <property type="protein sequence ID" value="GFG33888.1"/>
    <property type="molecule type" value="Genomic_DNA"/>
</dbReference>